<feature type="domain" description="BioF2-like acetyltransferase" evidence="1">
    <location>
        <begin position="94"/>
        <end position="236"/>
    </location>
</feature>
<keyword evidence="3" id="KW-1185">Reference proteome</keyword>
<evidence type="ECO:0000259" key="1">
    <source>
        <dbReference type="Pfam" id="PF13480"/>
    </source>
</evidence>
<dbReference type="Pfam" id="PF13480">
    <property type="entry name" value="Acetyltransf_6"/>
    <property type="match status" value="1"/>
</dbReference>
<accession>A0AA35WPN1</accession>
<organism evidence="2 3">
    <name type="scientific">Geodia barretti</name>
    <name type="common">Barrett's horny sponge</name>
    <dbReference type="NCBI Taxonomy" id="519541"/>
    <lineage>
        <taxon>Eukaryota</taxon>
        <taxon>Metazoa</taxon>
        <taxon>Porifera</taxon>
        <taxon>Demospongiae</taxon>
        <taxon>Heteroscleromorpha</taxon>
        <taxon>Tetractinellida</taxon>
        <taxon>Astrophorina</taxon>
        <taxon>Geodiidae</taxon>
        <taxon>Geodia</taxon>
    </lineage>
</organism>
<proteinExistence type="predicted"/>
<sequence>MRFVGAPDTFDYNDFLVRPGFEDAFYPKLLDVLGDWDWTELRLESLIEHSPTLSHLPDLARERGYGVEVEYEDVTSGVALPANWDEYLDLLSKKDRHELRRKLRRLDSQTEWRWYCLTSPDEVLGAFDEFLSLMRMSRADKEEYMTPERERFFRALVERMAELDQMRLFFMEINGGPAAASLCFDYGESRLLYNSGYDPGLSYYSVGLLLHAMCVKDAIERGLGYFDFLRGPEPYKAHLGGIQKSLYRMVVKRT</sequence>
<dbReference type="SUPFAM" id="SSF55729">
    <property type="entry name" value="Acyl-CoA N-acyltransferases (Nat)"/>
    <property type="match status" value="1"/>
</dbReference>
<gene>
    <name evidence="2" type="ORF">GBAR_LOCUS16596</name>
</gene>
<dbReference type="Gene3D" id="3.40.630.30">
    <property type="match status" value="1"/>
</dbReference>
<name>A0AA35WPN1_GEOBA</name>
<reference evidence="2" key="1">
    <citation type="submission" date="2023-03" db="EMBL/GenBank/DDBJ databases">
        <authorList>
            <person name="Steffen K."/>
            <person name="Cardenas P."/>
        </authorList>
    </citation>
    <scope>NUCLEOTIDE SEQUENCE</scope>
</reference>
<comment type="caution">
    <text evidence="2">The sequence shown here is derived from an EMBL/GenBank/DDBJ whole genome shotgun (WGS) entry which is preliminary data.</text>
</comment>
<dbReference type="Proteomes" id="UP001174909">
    <property type="component" value="Unassembled WGS sequence"/>
</dbReference>
<dbReference type="InterPro" id="IPR016181">
    <property type="entry name" value="Acyl_CoA_acyltransferase"/>
</dbReference>
<dbReference type="EMBL" id="CASHTH010002388">
    <property type="protein sequence ID" value="CAI8029198.1"/>
    <property type="molecule type" value="Genomic_DNA"/>
</dbReference>
<protein>
    <recommendedName>
        <fullName evidence="1">BioF2-like acetyltransferase domain-containing protein</fullName>
    </recommendedName>
</protein>
<dbReference type="AlphaFoldDB" id="A0AA35WPN1"/>
<dbReference type="InterPro" id="IPR038740">
    <property type="entry name" value="BioF2-like_GNAT_dom"/>
</dbReference>
<evidence type="ECO:0000313" key="2">
    <source>
        <dbReference type="EMBL" id="CAI8029198.1"/>
    </source>
</evidence>
<evidence type="ECO:0000313" key="3">
    <source>
        <dbReference type="Proteomes" id="UP001174909"/>
    </source>
</evidence>